<organism evidence="4 5">
    <name type="scientific">Cryoendolithus antarcticus</name>
    <dbReference type="NCBI Taxonomy" id="1507870"/>
    <lineage>
        <taxon>Eukaryota</taxon>
        <taxon>Fungi</taxon>
        <taxon>Dikarya</taxon>
        <taxon>Ascomycota</taxon>
        <taxon>Pezizomycotina</taxon>
        <taxon>Dothideomycetes</taxon>
        <taxon>Dothideomycetidae</taxon>
        <taxon>Cladosporiales</taxon>
        <taxon>Cladosporiaceae</taxon>
        <taxon>Cryoendolithus</taxon>
    </lineage>
</organism>
<reference evidence="5" key="1">
    <citation type="submission" date="2017-03" db="EMBL/GenBank/DDBJ databases">
        <title>Genomes of endolithic fungi from Antarctica.</title>
        <authorList>
            <person name="Coleine C."/>
            <person name="Masonjones S."/>
            <person name="Stajich J.E."/>
        </authorList>
    </citation>
    <scope>NUCLEOTIDE SEQUENCE [LARGE SCALE GENOMIC DNA]</scope>
    <source>
        <strain evidence="5">CCFEE 5527</strain>
    </source>
</reference>
<keyword evidence="2" id="KW-0812">Transmembrane</keyword>
<dbReference type="Proteomes" id="UP000192596">
    <property type="component" value="Unassembled WGS sequence"/>
</dbReference>
<comment type="caution">
    <text evidence="4">The sequence shown here is derived from an EMBL/GenBank/DDBJ whole genome shotgun (WGS) entry which is preliminary data.</text>
</comment>
<dbReference type="OrthoDB" id="445556at2759"/>
<proteinExistence type="predicted"/>
<keyword evidence="2" id="KW-0472">Membrane</keyword>
<evidence type="ECO:0000313" key="5">
    <source>
        <dbReference type="Proteomes" id="UP000192596"/>
    </source>
</evidence>
<dbReference type="STRING" id="1507870.A0A1V8TM26"/>
<name>A0A1V8TM26_9PEZI</name>
<evidence type="ECO:0000259" key="3">
    <source>
        <dbReference type="PROSITE" id="PS50076"/>
    </source>
</evidence>
<sequence>MDRSRVNALPSIARACHDRKVLSVNDRYTAKRHFVQHMQMAQKASLGYLTKGLRALGDHINHESHPQHTWPEPLNGRTSPTPYQIFSIRQNEVYSKARFYELVKMYHPDRVSTGHSHDLRVERYRLVVAANIILSDPVKRTAYDRFGTGWDGKADLGQRNEWHAHPRGQPGPFSHSWSSPSDPVWNNATWEDWEKWRESHDHSAAGVRQAQQAPLYMGNSYFVVLIAVLALMGSGANYNRAQDAGQYYIEQRDLVHDRAAKELRKVKQEVQSKGRDDRIQWFLRHREAQLGIVGSDVETMREEQADRVLPNRDVCRSEDIKEQDT</sequence>
<dbReference type="EMBL" id="NAJO01000005">
    <property type="protein sequence ID" value="OQO12433.1"/>
    <property type="molecule type" value="Genomic_DNA"/>
</dbReference>
<dbReference type="Pfam" id="PF00226">
    <property type="entry name" value="DnaJ"/>
    <property type="match status" value="1"/>
</dbReference>
<dbReference type="InParanoid" id="A0A1V8TM26"/>
<dbReference type="AlphaFoldDB" id="A0A1V8TM26"/>
<accession>A0A1V8TM26</accession>
<feature type="transmembrane region" description="Helical" evidence="2">
    <location>
        <begin position="213"/>
        <end position="232"/>
    </location>
</feature>
<evidence type="ECO:0000256" key="1">
    <source>
        <dbReference type="SAM" id="MobiDB-lite"/>
    </source>
</evidence>
<protein>
    <recommendedName>
        <fullName evidence="3">J domain-containing protein</fullName>
    </recommendedName>
</protein>
<evidence type="ECO:0000256" key="2">
    <source>
        <dbReference type="SAM" id="Phobius"/>
    </source>
</evidence>
<dbReference type="CDD" id="cd06257">
    <property type="entry name" value="DnaJ"/>
    <property type="match status" value="1"/>
</dbReference>
<dbReference type="SUPFAM" id="SSF46565">
    <property type="entry name" value="Chaperone J-domain"/>
    <property type="match status" value="1"/>
</dbReference>
<dbReference type="InterPro" id="IPR036869">
    <property type="entry name" value="J_dom_sf"/>
</dbReference>
<evidence type="ECO:0000313" key="4">
    <source>
        <dbReference type="EMBL" id="OQO12433.1"/>
    </source>
</evidence>
<gene>
    <name evidence="4" type="ORF">B0A48_03075</name>
</gene>
<dbReference type="Gene3D" id="1.10.287.110">
    <property type="entry name" value="DnaJ domain"/>
    <property type="match status" value="1"/>
</dbReference>
<feature type="domain" description="J" evidence="3">
    <location>
        <begin position="81"/>
        <end position="147"/>
    </location>
</feature>
<dbReference type="PROSITE" id="PS50076">
    <property type="entry name" value="DNAJ_2"/>
    <property type="match status" value="1"/>
</dbReference>
<feature type="region of interest" description="Disordered" evidence="1">
    <location>
        <begin position="161"/>
        <end position="181"/>
    </location>
</feature>
<keyword evidence="2" id="KW-1133">Transmembrane helix</keyword>
<keyword evidence="5" id="KW-1185">Reference proteome</keyword>
<dbReference type="InterPro" id="IPR001623">
    <property type="entry name" value="DnaJ_domain"/>
</dbReference>